<organism evidence="3">
    <name type="scientific">Arabidopsis lyrata subsp. lyrata</name>
    <name type="common">Lyre-leaved rock-cress</name>
    <dbReference type="NCBI Taxonomy" id="81972"/>
    <lineage>
        <taxon>Eukaryota</taxon>
        <taxon>Viridiplantae</taxon>
        <taxon>Streptophyta</taxon>
        <taxon>Embryophyta</taxon>
        <taxon>Tracheophyta</taxon>
        <taxon>Spermatophyta</taxon>
        <taxon>Magnoliopsida</taxon>
        <taxon>eudicotyledons</taxon>
        <taxon>Gunneridae</taxon>
        <taxon>Pentapetalae</taxon>
        <taxon>rosids</taxon>
        <taxon>malvids</taxon>
        <taxon>Brassicales</taxon>
        <taxon>Brassicaceae</taxon>
        <taxon>Camelineae</taxon>
        <taxon>Arabidopsis</taxon>
    </lineage>
</organism>
<proteinExistence type="predicted"/>
<keyword evidence="3" id="KW-1185">Reference proteome</keyword>
<evidence type="ECO:0000313" key="3">
    <source>
        <dbReference type="Proteomes" id="UP000008694"/>
    </source>
</evidence>
<keyword evidence="1" id="KW-0812">Transmembrane</keyword>
<protein>
    <submittedName>
        <fullName evidence="2">Predicted protein</fullName>
    </submittedName>
</protein>
<dbReference type="Proteomes" id="UP000008694">
    <property type="component" value="Unassembled WGS sequence"/>
</dbReference>
<gene>
    <name evidence="2" type="ORF">ARALYDRAFT_919866</name>
</gene>
<feature type="transmembrane region" description="Helical" evidence="1">
    <location>
        <begin position="32"/>
        <end position="55"/>
    </location>
</feature>
<accession>D7MTX3</accession>
<dbReference type="EMBL" id="GL348720">
    <property type="protein sequence ID" value="EFH42925.1"/>
    <property type="molecule type" value="Genomic_DNA"/>
</dbReference>
<evidence type="ECO:0000313" key="2">
    <source>
        <dbReference type="EMBL" id="EFH42925.1"/>
    </source>
</evidence>
<dbReference type="Gramene" id="scaffold_803266.1">
    <property type="protein sequence ID" value="scaffold_803266.1"/>
    <property type="gene ID" value="scaffold_803266.1"/>
</dbReference>
<reference evidence="3" key="1">
    <citation type="journal article" date="2011" name="Nat. Genet.">
        <title>The Arabidopsis lyrata genome sequence and the basis of rapid genome size change.</title>
        <authorList>
            <person name="Hu T.T."/>
            <person name="Pattyn P."/>
            <person name="Bakker E.G."/>
            <person name="Cao J."/>
            <person name="Cheng J.-F."/>
            <person name="Clark R.M."/>
            <person name="Fahlgren N."/>
            <person name="Fawcett J.A."/>
            <person name="Grimwood J."/>
            <person name="Gundlach H."/>
            <person name="Haberer G."/>
            <person name="Hollister J.D."/>
            <person name="Ossowski S."/>
            <person name="Ottilar R.P."/>
            <person name="Salamov A.A."/>
            <person name="Schneeberger K."/>
            <person name="Spannagl M."/>
            <person name="Wang X."/>
            <person name="Yang L."/>
            <person name="Nasrallah M.E."/>
            <person name="Bergelson J."/>
            <person name="Carrington J.C."/>
            <person name="Gaut B.S."/>
            <person name="Schmutz J."/>
            <person name="Mayer K.F.X."/>
            <person name="Van de Peer Y."/>
            <person name="Grigoriev I.V."/>
            <person name="Nordborg M."/>
            <person name="Weigel D."/>
            <person name="Guo Y.-L."/>
        </authorList>
    </citation>
    <scope>NUCLEOTIDE SEQUENCE [LARGE SCALE GENOMIC DNA]</scope>
    <source>
        <strain evidence="3">cv. MN47</strain>
    </source>
</reference>
<evidence type="ECO:0000256" key="1">
    <source>
        <dbReference type="SAM" id="Phobius"/>
    </source>
</evidence>
<keyword evidence="1" id="KW-0472">Membrane</keyword>
<keyword evidence="1" id="KW-1133">Transmembrane helix</keyword>
<dbReference type="AlphaFoldDB" id="D7MTX3"/>
<sequence>MYELRATFHLLVSADSDKTDTKLQVCKKKSKGFLSLCSLYQLIAIETVLSVSVFLDYNLFHGSFCERFLWMCIYM</sequence>
<dbReference type="HOGENOM" id="CLU_2674467_0_0_1"/>
<name>D7MTX3_ARALL</name>